<comment type="subcellular location">
    <subcellularLocation>
        <location evidence="1">Membrane</location>
        <topology evidence="1">Multi-pass membrane protein</topology>
    </subcellularLocation>
</comment>
<feature type="transmembrane region" description="Helical" evidence="5">
    <location>
        <begin position="190"/>
        <end position="213"/>
    </location>
</feature>
<dbReference type="PANTHER" id="PTHR37422:SF13">
    <property type="entry name" value="LIPOPOLYSACCHARIDE BIOSYNTHESIS PROTEIN PA4999-RELATED"/>
    <property type="match status" value="1"/>
</dbReference>
<sequence length="466" mass="51794">MAVHTKHPVSAPPAAPAREKTGHLLLRAWCVFVLTLAIAGVSWVNAFGAAIAGAITVIAAAVSVTLWIVIRPPVQWRRFPWYALVYVFFAAVSVLWSTWPAATALTWAMLAVTTLQALFVGGVLTWHELVRSVSSALRWVLSLSLLFEVFVSVIVQHPVMPQFAPVPEGADPIVYWSRDNLFDGGRIQGVFGNANLLAMVAVLAIIVFAVRYASQSPKRHWQLFWVVLAGYLLIRAGSATAYLALAGAVLVLATVLLMRTAKRPGERTKYYVAYAVIGLGGGLALWFGRDTIFSALGRDTDLTGREMIWDAVLARAAERPWAGWGYSTPWLPWEAQIDGWIIDHDQTVMQAHSMWVDVFFQLGVIGVVLIGMAYFAFVWRSWFFAVDRPRWDLRDDRPYSALSLLPTLTGAILLVQGFSESNPLMLWGWMFVVMFAFKIKQSPHIGEGPIEQRLAIERGDLMKQEP</sequence>
<gene>
    <name evidence="7" type="ORF">R2Q92_06875</name>
</gene>
<comment type="caution">
    <text evidence="7">The sequence shown here is derived from an EMBL/GenBank/DDBJ whole genome shotgun (WGS) entry which is preliminary data.</text>
</comment>
<evidence type="ECO:0000259" key="6">
    <source>
        <dbReference type="Pfam" id="PF04932"/>
    </source>
</evidence>
<feature type="transmembrane region" description="Helical" evidence="5">
    <location>
        <begin position="358"/>
        <end position="379"/>
    </location>
</feature>
<evidence type="ECO:0000256" key="2">
    <source>
        <dbReference type="ARBA" id="ARBA00022692"/>
    </source>
</evidence>
<evidence type="ECO:0000256" key="5">
    <source>
        <dbReference type="SAM" id="Phobius"/>
    </source>
</evidence>
<dbReference type="GO" id="GO:0016874">
    <property type="term" value="F:ligase activity"/>
    <property type="evidence" value="ECO:0007669"/>
    <property type="project" value="UniProtKB-KW"/>
</dbReference>
<feature type="transmembrane region" description="Helical" evidence="5">
    <location>
        <begin position="242"/>
        <end position="258"/>
    </location>
</feature>
<dbReference type="Pfam" id="PF04932">
    <property type="entry name" value="Wzy_C"/>
    <property type="match status" value="1"/>
</dbReference>
<dbReference type="RefSeq" id="WP_194425058.1">
    <property type="nucleotide sequence ID" value="NZ_BAAAPT010000001.1"/>
</dbReference>
<name>A0ABU5N659_9MICO</name>
<feature type="transmembrane region" description="Helical" evidence="5">
    <location>
        <begin position="136"/>
        <end position="155"/>
    </location>
</feature>
<dbReference type="InterPro" id="IPR007016">
    <property type="entry name" value="O-antigen_ligase-rel_domated"/>
</dbReference>
<dbReference type="PANTHER" id="PTHR37422">
    <property type="entry name" value="TEICHURONIC ACID BIOSYNTHESIS PROTEIN TUAE"/>
    <property type="match status" value="1"/>
</dbReference>
<evidence type="ECO:0000313" key="8">
    <source>
        <dbReference type="Proteomes" id="UP001291912"/>
    </source>
</evidence>
<evidence type="ECO:0000256" key="4">
    <source>
        <dbReference type="ARBA" id="ARBA00023136"/>
    </source>
</evidence>
<keyword evidence="3 5" id="KW-1133">Transmembrane helix</keyword>
<feature type="transmembrane region" description="Helical" evidence="5">
    <location>
        <begin position="50"/>
        <end position="69"/>
    </location>
</feature>
<organism evidence="7 8">
    <name type="scientific">Microbacterium aquimaris</name>
    <dbReference type="NCBI Taxonomy" id="459816"/>
    <lineage>
        <taxon>Bacteria</taxon>
        <taxon>Bacillati</taxon>
        <taxon>Actinomycetota</taxon>
        <taxon>Actinomycetes</taxon>
        <taxon>Micrococcales</taxon>
        <taxon>Microbacteriaceae</taxon>
        <taxon>Microbacterium</taxon>
    </lineage>
</organism>
<feature type="transmembrane region" description="Helical" evidence="5">
    <location>
        <begin position="105"/>
        <end position="124"/>
    </location>
</feature>
<evidence type="ECO:0000256" key="3">
    <source>
        <dbReference type="ARBA" id="ARBA00022989"/>
    </source>
</evidence>
<dbReference type="Proteomes" id="UP001291912">
    <property type="component" value="Unassembled WGS sequence"/>
</dbReference>
<accession>A0ABU5N659</accession>
<keyword evidence="4 5" id="KW-0472">Membrane</keyword>
<reference evidence="7 8" key="1">
    <citation type="submission" date="2023-10" db="EMBL/GenBank/DDBJ databases">
        <title>Microbacterium xanthum sp. nov., isolated from seaweed.</title>
        <authorList>
            <person name="Lee S.D."/>
        </authorList>
    </citation>
    <scope>NUCLEOTIDE SEQUENCE [LARGE SCALE GENOMIC DNA]</scope>
    <source>
        <strain evidence="7 8">KCTC 19124</strain>
    </source>
</reference>
<proteinExistence type="predicted"/>
<feature type="transmembrane region" description="Helical" evidence="5">
    <location>
        <begin position="81"/>
        <end position="99"/>
    </location>
</feature>
<keyword evidence="8" id="KW-1185">Reference proteome</keyword>
<dbReference type="InterPro" id="IPR051533">
    <property type="entry name" value="WaaL-like"/>
</dbReference>
<keyword evidence="2 5" id="KW-0812">Transmembrane</keyword>
<dbReference type="EMBL" id="JAWJYN010000001">
    <property type="protein sequence ID" value="MDZ8161559.1"/>
    <property type="molecule type" value="Genomic_DNA"/>
</dbReference>
<protein>
    <submittedName>
        <fullName evidence="7">O-antigen ligase family protein</fullName>
    </submittedName>
</protein>
<evidence type="ECO:0000313" key="7">
    <source>
        <dbReference type="EMBL" id="MDZ8161559.1"/>
    </source>
</evidence>
<feature type="domain" description="O-antigen ligase-related" evidence="6">
    <location>
        <begin position="226"/>
        <end position="370"/>
    </location>
</feature>
<evidence type="ECO:0000256" key="1">
    <source>
        <dbReference type="ARBA" id="ARBA00004141"/>
    </source>
</evidence>
<feature type="transmembrane region" description="Helical" evidence="5">
    <location>
        <begin position="24"/>
        <end position="44"/>
    </location>
</feature>
<keyword evidence="7" id="KW-0436">Ligase</keyword>
<feature type="transmembrane region" description="Helical" evidence="5">
    <location>
        <begin position="399"/>
        <end position="418"/>
    </location>
</feature>
<feature type="transmembrane region" description="Helical" evidence="5">
    <location>
        <begin position="270"/>
        <end position="288"/>
    </location>
</feature>
<feature type="transmembrane region" description="Helical" evidence="5">
    <location>
        <begin position="220"/>
        <end position="236"/>
    </location>
</feature>